<gene>
    <name evidence="2" type="ORF">A6769_30060</name>
</gene>
<evidence type="ECO:0000256" key="1">
    <source>
        <dbReference type="SAM" id="Phobius"/>
    </source>
</evidence>
<evidence type="ECO:0000313" key="3">
    <source>
        <dbReference type="Proteomes" id="UP000252085"/>
    </source>
</evidence>
<sequence>MKYALLVLNLYMSDVNKPSKHSNNIFKKILLIIGTGGLLLGIPIIFIRVPPSCGCGDSSKATVGRFIKAQQAYFSEKLAFAQSYRLLELGDGDAPTATSRYRYTVEMSKDKSFIYATPIKEFPTDVFQLGLTKQGFNSLIGAVAYEQKNKTTISIMCRSEKQTLAYPPRPIFKQGNFSCPIGFESIK</sequence>
<dbReference type="InterPro" id="IPR031975">
    <property type="entry name" value="Pilin_GH"/>
</dbReference>
<evidence type="ECO:0000313" key="2">
    <source>
        <dbReference type="EMBL" id="RCJ31818.1"/>
    </source>
</evidence>
<protein>
    <recommendedName>
        <fullName evidence="4">General secretion pathway protein GspH</fullName>
    </recommendedName>
</protein>
<keyword evidence="1" id="KW-1133">Transmembrane helix</keyword>
<keyword evidence="1" id="KW-0812">Transmembrane</keyword>
<dbReference type="Pfam" id="PF16734">
    <property type="entry name" value="Pilin_GH"/>
    <property type="match status" value="1"/>
</dbReference>
<evidence type="ECO:0008006" key="4">
    <source>
        <dbReference type="Google" id="ProtNLM"/>
    </source>
</evidence>
<name>A0A367R5Q9_NOSPU</name>
<keyword evidence="1" id="KW-0472">Membrane</keyword>
<comment type="caution">
    <text evidence="2">The sequence shown here is derived from an EMBL/GenBank/DDBJ whole genome shotgun (WGS) entry which is preliminary data.</text>
</comment>
<accession>A0A367R5Q9</accession>
<dbReference type="EMBL" id="LXQE01000172">
    <property type="protein sequence ID" value="RCJ31818.1"/>
    <property type="molecule type" value="Genomic_DNA"/>
</dbReference>
<reference evidence="2 3" key="1">
    <citation type="submission" date="2016-04" db="EMBL/GenBank/DDBJ databases">
        <authorList>
            <person name="Evans L.H."/>
            <person name="Alamgir A."/>
            <person name="Owens N."/>
            <person name="Weber N.D."/>
            <person name="Virtaneva K."/>
            <person name="Barbian K."/>
            <person name="Babar A."/>
            <person name="Rosenke K."/>
        </authorList>
    </citation>
    <scope>NUCLEOTIDE SEQUENCE [LARGE SCALE GENOMIC DNA]</scope>
    <source>
        <strain evidence="2">NIES-2108</strain>
    </source>
</reference>
<organism evidence="2 3">
    <name type="scientific">Nostoc punctiforme NIES-2108</name>
    <dbReference type="NCBI Taxonomy" id="1356359"/>
    <lineage>
        <taxon>Bacteria</taxon>
        <taxon>Bacillati</taxon>
        <taxon>Cyanobacteriota</taxon>
        <taxon>Cyanophyceae</taxon>
        <taxon>Nostocales</taxon>
        <taxon>Nostocaceae</taxon>
        <taxon>Nostoc</taxon>
    </lineage>
</organism>
<proteinExistence type="predicted"/>
<feature type="transmembrane region" description="Helical" evidence="1">
    <location>
        <begin position="29"/>
        <end position="49"/>
    </location>
</feature>
<dbReference type="AlphaFoldDB" id="A0A367R5Q9"/>
<dbReference type="Proteomes" id="UP000252085">
    <property type="component" value="Unassembled WGS sequence"/>
</dbReference>